<name>A0ABY0DJN6_9BRAD</name>
<evidence type="ECO:0000259" key="1">
    <source>
        <dbReference type="Pfam" id="PF13298"/>
    </source>
</evidence>
<proteinExistence type="predicted"/>
<evidence type="ECO:0000313" key="2">
    <source>
        <dbReference type="EMBL" id="RXG93732.1"/>
    </source>
</evidence>
<gene>
    <name evidence="2" type="ORF">EAS62_19265</name>
</gene>
<reference evidence="2 3" key="1">
    <citation type="submission" date="2018-10" db="EMBL/GenBank/DDBJ databases">
        <title>Bradyrhizobium sp. nov., isolated from effective nodules of peanut in China.</title>
        <authorList>
            <person name="Li Y."/>
        </authorList>
    </citation>
    <scope>NUCLEOTIDE SEQUENCE [LARGE SCALE GENOMIC DNA]</scope>
    <source>
        <strain evidence="2 3">CCBAU 51781</strain>
    </source>
</reference>
<comment type="caution">
    <text evidence="2">The sequence shown here is derived from an EMBL/GenBank/DDBJ whole genome shotgun (WGS) entry which is preliminary data.</text>
</comment>
<feature type="domain" description="DNA ligase D 3'-phosphoesterase" evidence="1">
    <location>
        <begin position="46"/>
        <end position="106"/>
    </location>
</feature>
<dbReference type="Proteomes" id="UP000289946">
    <property type="component" value="Unassembled WGS sequence"/>
</dbReference>
<dbReference type="EMBL" id="RDRA01000010">
    <property type="protein sequence ID" value="RXG93732.1"/>
    <property type="molecule type" value="Genomic_DNA"/>
</dbReference>
<evidence type="ECO:0000313" key="3">
    <source>
        <dbReference type="Proteomes" id="UP000289946"/>
    </source>
</evidence>
<keyword evidence="3" id="KW-1185">Reference proteome</keyword>
<dbReference type="InterPro" id="IPR014144">
    <property type="entry name" value="LigD_PE_domain"/>
</dbReference>
<organism evidence="2 3">
    <name type="scientific">Bradyrhizobium zhanjiangense</name>
    <dbReference type="NCBI Taxonomy" id="1325107"/>
    <lineage>
        <taxon>Bacteria</taxon>
        <taxon>Pseudomonadati</taxon>
        <taxon>Pseudomonadota</taxon>
        <taxon>Alphaproteobacteria</taxon>
        <taxon>Hyphomicrobiales</taxon>
        <taxon>Nitrobacteraceae</taxon>
        <taxon>Bradyrhizobium</taxon>
    </lineage>
</organism>
<dbReference type="Pfam" id="PF13298">
    <property type="entry name" value="LigD_N"/>
    <property type="match status" value="1"/>
</dbReference>
<protein>
    <recommendedName>
        <fullName evidence="1">DNA ligase D 3'-phosphoesterase domain-containing protein</fullName>
    </recommendedName>
</protein>
<sequence>MATRALAIGSGTKPGNANALALSTVVAPLISNSAKTGRRFALEPTAIDASFRRAGLVEKWDGGTYEAEGETSAAESERTMRAGLRRERMSFVLKGSKLRGAYSLVRLKSPKQWLLIKTHAKK</sequence>
<accession>A0ABY0DJN6</accession>